<dbReference type="PANTHER" id="PTHR33050">
    <property type="entry name" value="REVERSE TRANSCRIPTASE DOMAIN-CONTAINING PROTEIN"/>
    <property type="match status" value="1"/>
</dbReference>
<dbReference type="HOGENOM" id="CLU_003292_8_2_1"/>
<feature type="compositionally biased region" description="Low complexity" evidence="1">
    <location>
        <begin position="31"/>
        <end position="50"/>
    </location>
</feature>
<dbReference type="OrthoDB" id="3266428at2759"/>
<accession>H6QST6</accession>
<evidence type="ECO:0000313" key="3">
    <source>
        <dbReference type="Proteomes" id="UP000008783"/>
    </source>
</evidence>
<feature type="compositionally biased region" description="Gly residues" evidence="1">
    <location>
        <begin position="70"/>
        <end position="81"/>
    </location>
</feature>
<feature type="region of interest" description="Disordered" evidence="1">
    <location>
        <begin position="1"/>
        <end position="92"/>
    </location>
</feature>
<dbReference type="SUPFAM" id="SSF56672">
    <property type="entry name" value="DNA/RNA polymerases"/>
    <property type="match status" value="1"/>
</dbReference>
<dbReference type="Proteomes" id="UP000008783">
    <property type="component" value="Unassembled WGS sequence"/>
</dbReference>
<dbReference type="EMBL" id="DS178299">
    <property type="protein sequence ID" value="EHS63829.1"/>
    <property type="molecule type" value="Genomic_DNA"/>
</dbReference>
<gene>
    <name evidence="2" type="ORF">PGTG_21868</name>
</gene>
<dbReference type="InParanoid" id="H6QST6"/>
<protein>
    <recommendedName>
        <fullName evidence="4">Reverse transcriptase domain-containing protein</fullName>
    </recommendedName>
</protein>
<feature type="compositionally biased region" description="Polar residues" evidence="1">
    <location>
        <begin position="51"/>
        <end position="60"/>
    </location>
</feature>
<dbReference type="InterPro" id="IPR043502">
    <property type="entry name" value="DNA/RNA_pol_sf"/>
</dbReference>
<dbReference type="PANTHER" id="PTHR33050:SF7">
    <property type="entry name" value="RIBONUCLEASE H"/>
    <property type="match status" value="1"/>
</dbReference>
<reference evidence="3" key="1">
    <citation type="journal article" date="2011" name="Proc. Natl. Acad. Sci. U.S.A.">
        <title>Obligate biotrophy features unraveled by the genomic analysis of rust fungi.</title>
        <authorList>
            <person name="Duplessis S."/>
            <person name="Cuomo C.A."/>
            <person name="Lin Y.-C."/>
            <person name="Aerts A."/>
            <person name="Tisserant E."/>
            <person name="Veneault-Fourrey C."/>
            <person name="Joly D.L."/>
            <person name="Hacquard S."/>
            <person name="Amselem J."/>
            <person name="Cantarel B.L."/>
            <person name="Chiu R."/>
            <person name="Coutinho P.M."/>
            <person name="Feau N."/>
            <person name="Field M."/>
            <person name="Frey P."/>
            <person name="Gelhaye E."/>
            <person name="Goldberg J."/>
            <person name="Grabherr M.G."/>
            <person name="Kodira C.D."/>
            <person name="Kohler A."/>
            <person name="Kuees U."/>
            <person name="Lindquist E.A."/>
            <person name="Lucas S.M."/>
            <person name="Mago R."/>
            <person name="Mauceli E."/>
            <person name="Morin E."/>
            <person name="Murat C."/>
            <person name="Pangilinan J.L."/>
            <person name="Park R."/>
            <person name="Pearson M."/>
            <person name="Quesneville H."/>
            <person name="Rouhier N."/>
            <person name="Sakthikumar S."/>
            <person name="Salamov A.A."/>
            <person name="Schmutz J."/>
            <person name="Selles B."/>
            <person name="Shapiro H."/>
            <person name="Tanguay P."/>
            <person name="Tuskan G.A."/>
            <person name="Henrissat B."/>
            <person name="Van de Peer Y."/>
            <person name="Rouze P."/>
            <person name="Ellis J.G."/>
            <person name="Dodds P.N."/>
            <person name="Schein J.E."/>
            <person name="Zhong S."/>
            <person name="Hamelin R.C."/>
            <person name="Grigoriev I.V."/>
            <person name="Szabo L.J."/>
            <person name="Martin F."/>
        </authorList>
    </citation>
    <scope>NUCLEOTIDE SEQUENCE [LARGE SCALE GENOMIC DNA]</scope>
    <source>
        <strain evidence="3">CRL 75-36-700-3 / race SCCL</strain>
    </source>
</reference>
<dbReference type="InterPro" id="IPR052055">
    <property type="entry name" value="Hepadnavirus_pol/RT"/>
</dbReference>
<organism evidence="2 3">
    <name type="scientific">Puccinia graminis f. sp. tritici (strain CRL 75-36-700-3 / race SCCL)</name>
    <name type="common">Black stem rust fungus</name>
    <dbReference type="NCBI Taxonomy" id="418459"/>
    <lineage>
        <taxon>Eukaryota</taxon>
        <taxon>Fungi</taxon>
        <taxon>Dikarya</taxon>
        <taxon>Basidiomycota</taxon>
        <taxon>Pucciniomycotina</taxon>
        <taxon>Pucciniomycetes</taxon>
        <taxon>Pucciniales</taxon>
        <taxon>Pucciniaceae</taxon>
        <taxon>Puccinia</taxon>
    </lineage>
</organism>
<dbReference type="KEGG" id="pgr:PGTG_21868"/>
<feature type="compositionally biased region" description="Polar residues" evidence="1">
    <location>
        <begin position="8"/>
        <end position="30"/>
    </location>
</feature>
<evidence type="ECO:0000313" key="2">
    <source>
        <dbReference type="EMBL" id="EHS63829.1"/>
    </source>
</evidence>
<proteinExistence type="predicted"/>
<dbReference type="STRING" id="418459.H6QST6"/>
<dbReference type="GeneID" id="13540594"/>
<dbReference type="VEuPathDB" id="FungiDB:PGTG_21868"/>
<keyword evidence="3" id="KW-1185">Reference proteome</keyword>
<dbReference type="AlphaFoldDB" id="H6QST6"/>
<evidence type="ECO:0000256" key="1">
    <source>
        <dbReference type="SAM" id="MobiDB-lite"/>
    </source>
</evidence>
<sequence>MYNHFNHPFSNSQPYQPFPNQDFNRGRNFTNQSNYGYNNHNNQSSSGYGYVNQNISSGTGESRKRWKGGANMGNDGGGRSQGGKREEQNDGKQLFWPTQINCEMNLEEWRSALTKAHLLPELEHVLKGFEFGFDQGIPIHKIGDLRWYTPDNHSSANEAAEKIQKSIEEEVSNRRMFGPYSHEEVAQKFAFFRSSPLGSVVNADGKMRPINNLSYPKNDENIKSVNSFVNKQDFSTTWDDFKTVSEFFRNNNEVFKLALFDWAKAYRQIPTLMSQWPFLMVMDLSGRLYLDTRITFGGVAGCGSFGIPADAWKRIMEHEFDVVKIFRWVDDNLFIKTSNSVCKMSDITDRSVKLGVATSIEKCSDFADEQKFIGFIWNGLDKTVRLPEKKLSERKIQIQVFLAKGAEFRFNEVEILAGRLNHVSFILPQLRCYIRSIYRWMNQWKKLWATRKIPEDVETDLKFWLLTLDTYKHTRICPKTEPLEIHWVGDASTSFGIGVLIGRRWAQLRLKENWRVATPPRTIAWLETVAIRVDPPY</sequence>
<evidence type="ECO:0008006" key="4">
    <source>
        <dbReference type="Google" id="ProtNLM"/>
    </source>
</evidence>
<name>H6QST6_PUCGT</name>
<dbReference type="RefSeq" id="XP_003889428.1">
    <property type="nucleotide sequence ID" value="XM_003889379.1"/>
</dbReference>